<feature type="non-terminal residue" evidence="8">
    <location>
        <position position="1"/>
    </location>
</feature>
<evidence type="ECO:0000313" key="8">
    <source>
        <dbReference type="EMBL" id="KAK3255514.1"/>
    </source>
</evidence>
<evidence type="ECO:0000256" key="7">
    <source>
        <dbReference type="ARBA" id="ARBA00023237"/>
    </source>
</evidence>
<dbReference type="Pfam" id="PF02415">
    <property type="entry name" value="Chlam_PMP"/>
    <property type="match status" value="1"/>
</dbReference>
<keyword evidence="9" id="KW-1185">Reference proteome</keyword>
<dbReference type="GO" id="GO:0005576">
    <property type="term" value="C:extracellular region"/>
    <property type="evidence" value="ECO:0007669"/>
    <property type="project" value="UniProtKB-SubCell"/>
</dbReference>
<name>A0AAE0KPB2_9CHLO</name>
<dbReference type="Proteomes" id="UP001190700">
    <property type="component" value="Unassembled WGS sequence"/>
</dbReference>
<dbReference type="NCBIfam" id="TIGR01376">
    <property type="entry name" value="POMP_repeat"/>
    <property type="match status" value="1"/>
</dbReference>
<feature type="non-terminal residue" evidence="8">
    <location>
        <position position="192"/>
    </location>
</feature>
<dbReference type="EMBL" id="LGRX02022527">
    <property type="protein sequence ID" value="KAK3255514.1"/>
    <property type="molecule type" value="Genomic_DNA"/>
</dbReference>
<accession>A0AAE0KPB2</accession>
<reference evidence="8 9" key="1">
    <citation type="journal article" date="2015" name="Genome Biol. Evol.">
        <title>Comparative Genomics of a Bacterivorous Green Alga Reveals Evolutionary Causalities and Consequences of Phago-Mixotrophic Mode of Nutrition.</title>
        <authorList>
            <person name="Burns J.A."/>
            <person name="Paasch A."/>
            <person name="Narechania A."/>
            <person name="Kim E."/>
        </authorList>
    </citation>
    <scope>NUCLEOTIDE SEQUENCE [LARGE SCALE GENOMIC DNA]</scope>
    <source>
        <strain evidence="8 9">PLY_AMNH</strain>
    </source>
</reference>
<dbReference type="InterPro" id="IPR003368">
    <property type="entry name" value="POMP_repeat"/>
</dbReference>
<proteinExistence type="predicted"/>
<gene>
    <name evidence="8" type="ORF">CYMTET_35305</name>
</gene>
<keyword evidence="5" id="KW-0732">Signal</keyword>
<keyword evidence="6" id="KW-0472">Membrane</keyword>
<sequence length="192" mass="20242">GEGGALHLKAISGSVSVSAVHTSFVNNSAETHGGAVYAFSKTLQYSHMELITLHTNVSFNSAQRLHRPRRLVRGCIARGASCSAQCLSSLYLNLRGGGAHVSRGPRVRPALRAFPPRMLHWWAHNDAADLAAVRTRCGCAQQAGGGLYLKSAVAEVSSSLIEGNEARTLGGGVYSTINSVVNMSNATRLTGN</sequence>
<evidence type="ECO:0000256" key="6">
    <source>
        <dbReference type="ARBA" id="ARBA00023136"/>
    </source>
</evidence>
<protein>
    <submittedName>
        <fullName evidence="8">Uncharacterized protein</fullName>
    </submittedName>
</protein>
<evidence type="ECO:0000256" key="5">
    <source>
        <dbReference type="ARBA" id="ARBA00022729"/>
    </source>
</evidence>
<evidence type="ECO:0000256" key="2">
    <source>
        <dbReference type="ARBA" id="ARBA00004442"/>
    </source>
</evidence>
<evidence type="ECO:0000256" key="3">
    <source>
        <dbReference type="ARBA" id="ARBA00004613"/>
    </source>
</evidence>
<comment type="subcellular location">
    <subcellularLocation>
        <location evidence="1">Cell envelope</location>
    </subcellularLocation>
    <subcellularLocation>
        <location evidence="2">Cell outer membrane</location>
    </subcellularLocation>
    <subcellularLocation>
        <location evidence="3">Secreted</location>
    </subcellularLocation>
</comment>
<organism evidence="8 9">
    <name type="scientific">Cymbomonas tetramitiformis</name>
    <dbReference type="NCBI Taxonomy" id="36881"/>
    <lineage>
        <taxon>Eukaryota</taxon>
        <taxon>Viridiplantae</taxon>
        <taxon>Chlorophyta</taxon>
        <taxon>Pyramimonadophyceae</taxon>
        <taxon>Pyramimonadales</taxon>
        <taxon>Pyramimonadaceae</taxon>
        <taxon>Cymbomonas</taxon>
    </lineage>
</organism>
<comment type="caution">
    <text evidence="8">The sequence shown here is derived from an EMBL/GenBank/DDBJ whole genome shotgun (WGS) entry which is preliminary data.</text>
</comment>
<keyword evidence="4" id="KW-0964">Secreted</keyword>
<evidence type="ECO:0000256" key="1">
    <source>
        <dbReference type="ARBA" id="ARBA00004196"/>
    </source>
</evidence>
<keyword evidence="7" id="KW-0998">Cell outer membrane</keyword>
<evidence type="ECO:0000256" key="4">
    <source>
        <dbReference type="ARBA" id="ARBA00022525"/>
    </source>
</evidence>
<dbReference type="AlphaFoldDB" id="A0AAE0KPB2"/>
<evidence type="ECO:0000313" key="9">
    <source>
        <dbReference type="Proteomes" id="UP001190700"/>
    </source>
</evidence>